<feature type="non-terminal residue" evidence="2">
    <location>
        <position position="83"/>
    </location>
</feature>
<comment type="caution">
    <text evidence="2">The sequence shown here is derived from an EMBL/GenBank/DDBJ whole genome shotgun (WGS) entry which is preliminary data.</text>
</comment>
<dbReference type="Gene3D" id="3.40.50.2000">
    <property type="entry name" value="Glycogen Phosphorylase B"/>
    <property type="match status" value="1"/>
</dbReference>
<evidence type="ECO:0000259" key="1">
    <source>
        <dbReference type="Pfam" id="PF00534"/>
    </source>
</evidence>
<name>X1DVC9_9ZZZZ</name>
<dbReference type="EMBL" id="BART01029916">
    <property type="protein sequence ID" value="GAH12180.1"/>
    <property type="molecule type" value="Genomic_DNA"/>
</dbReference>
<dbReference type="InterPro" id="IPR001296">
    <property type="entry name" value="Glyco_trans_1"/>
</dbReference>
<reference evidence="2" key="1">
    <citation type="journal article" date="2014" name="Front. Microbiol.">
        <title>High frequency of phylogenetically diverse reductive dehalogenase-homologous genes in deep subseafloor sedimentary metagenomes.</title>
        <authorList>
            <person name="Kawai M."/>
            <person name="Futagami T."/>
            <person name="Toyoda A."/>
            <person name="Takaki Y."/>
            <person name="Nishi S."/>
            <person name="Hori S."/>
            <person name="Arai W."/>
            <person name="Tsubouchi T."/>
            <person name="Morono Y."/>
            <person name="Uchiyama I."/>
            <person name="Ito T."/>
            <person name="Fujiyama A."/>
            <person name="Inagaki F."/>
            <person name="Takami H."/>
        </authorList>
    </citation>
    <scope>NUCLEOTIDE SEQUENCE</scope>
    <source>
        <strain evidence="2">Expedition CK06-06</strain>
    </source>
</reference>
<dbReference type="Pfam" id="PF00534">
    <property type="entry name" value="Glycos_transf_1"/>
    <property type="match status" value="1"/>
</dbReference>
<gene>
    <name evidence="2" type="ORF">S01H4_52375</name>
</gene>
<dbReference type="GO" id="GO:0016757">
    <property type="term" value="F:glycosyltransferase activity"/>
    <property type="evidence" value="ECO:0007669"/>
    <property type="project" value="InterPro"/>
</dbReference>
<evidence type="ECO:0000313" key="2">
    <source>
        <dbReference type="EMBL" id="GAH12180.1"/>
    </source>
</evidence>
<feature type="domain" description="Glycosyl transferase family 1" evidence="1">
    <location>
        <begin position="7"/>
        <end position="79"/>
    </location>
</feature>
<dbReference type="AlphaFoldDB" id="X1DVC9"/>
<sequence length="83" mass="8880">MIAMGTLIEAVSKIPKSGLLIGGGWHAGLGTQYIASINEHSHRLLPDRCKWLGFVPDEDLPMMYGAVDVVVYPSIIATESGAL</sequence>
<dbReference type="SUPFAM" id="SSF53756">
    <property type="entry name" value="UDP-Glycosyltransferase/glycogen phosphorylase"/>
    <property type="match status" value="1"/>
</dbReference>
<proteinExistence type="predicted"/>
<organism evidence="2">
    <name type="scientific">marine sediment metagenome</name>
    <dbReference type="NCBI Taxonomy" id="412755"/>
    <lineage>
        <taxon>unclassified sequences</taxon>
        <taxon>metagenomes</taxon>
        <taxon>ecological metagenomes</taxon>
    </lineage>
</organism>
<protein>
    <recommendedName>
        <fullName evidence="1">Glycosyl transferase family 1 domain-containing protein</fullName>
    </recommendedName>
</protein>
<accession>X1DVC9</accession>